<organism evidence="1 2">
    <name type="scientific">Hevea brasiliensis</name>
    <name type="common">Para rubber tree</name>
    <name type="synonym">Siphonia brasiliensis</name>
    <dbReference type="NCBI Taxonomy" id="3981"/>
    <lineage>
        <taxon>Eukaryota</taxon>
        <taxon>Viridiplantae</taxon>
        <taxon>Streptophyta</taxon>
        <taxon>Embryophyta</taxon>
        <taxon>Tracheophyta</taxon>
        <taxon>Spermatophyta</taxon>
        <taxon>Magnoliopsida</taxon>
        <taxon>eudicotyledons</taxon>
        <taxon>Gunneridae</taxon>
        <taxon>Pentapetalae</taxon>
        <taxon>rosids</taxon>
        <taxon>fabids</taxon>
        <taxon>Malpighiales</taxon>
        <taxon>Euphorbiaceae</taxon>
        <taxon>Crotonoideae</taxon>
        <taxon>Micrandreae</taxon>
        <taxon>Hevea</taxon>
    </lineage>
</organism>
<keyword evidence="2" id="KW-1185">Reference proteome</keyword>
<sequence length="108" mass="12422">MIAVRSFMEFEPEWLHLQEEIHGKPCIPVVVEALQHERALILLTFLADQGINARLLEEKKMGYPIPRNELDGSSTRKSVAESVRLVMVEEEGKIYREKAKKMRGLFGD</sequence>
<comment type="caution">
    <text evidence="1">The sequence shown here is derived from an EMBL/GenBank/DDBJ whole genome shotgun (WGS) entry which is preliminary data.</text>
</comment>
<dbReference type="PANTHER" id="PTHR48045:SF20">
    <property type="entry name" value="UDP-RHAMNOSE:RHAMNOSYLTRANSFERASE 1"/>
    <property type="match status" value="1"/>
</dbReference>
<protein>
    <submittedName>
        <fullName evidence="1">Uncharacterized protein</fullName>
    </submittedName>
</protein>
<name>A0A6A6K8Z7_HEVBR</name>
<dbReference type="SUPFAM" id="SSF53756">
    <property type="entry name" value="UDP-Glycosyltransferase/glycogen phosphorylase"/>
    <property type="match status" value="1"/>
</dbReference>
<dbReference type="Proteomes" id="UP000467840">
    <property type="component" value="Chromosome 12"/>
</dbReference>
<dbReference type="PANTHER" id="PTHR48045">
    <property type="entry name" value="UDP-GLYCOSYLTRANSFERASE 72B1"/>
    <property type="match status" value="1"/>
</dbReference>
<evidence type="ECO:0000313" key="1">
    <source>
        <dbReference type="EMBL" id="KAF2285301.1"/>
    </source>
</evidence>
<evidence type="ECO:0000313" key="2">
    <source>
        <dbReference type="Proteomes" id="UP000467840"/>
    </source>
</evidence>
<accession>A0A6A6K8Z7</accession>
<dbReference type="AlphaFoldDB" id="A0A6A6K8Z7"/>
<reference evidence="1 2" key="1">
    <citation type="journal article" date="2020" name="Mol. Plant">
        <title>The Chromosome-Based Rubber Tree Genome Provides New Insights into Spurge Genome Evolution and Rubber Biosynthesis.</title>
        <authorList>
            <person name="Liu J."/>
            <person name="Shi C."/>
            <person name="Shi C.C."/>
            <person name="Li W."/>
            <person name="Zhang Q.J."/>
            <person name="Zhang Y."/>
            <person name="Li K."/>
            <person name="Lu H.F."/>
            <person name="Shi C."/>
            <person name="Zhu S.T."/>
            <person name="Xiao Z.Y."/>
            <person name="Nan H."/>
            <person name="Yue Y."/>
            <person name="Zhu X.G."/>
            <person name="Wu Y."/>
            <person name="Hong X.N."/>
            <person name="Fan G.Y."/>
            <person name="Tong Y."/>
            <person name="Zhang D."/>
            <person name="Mao C.L."/>
            <person name="Liu Y.L."/>
            <person name="Hao S.J."/>
            <person name="Liu W.Q."/>
            <person name="Lv M.Q."/>
            <person name="Zhang H.B."/>
            <person name="Liu Y."/>
            <person name="Hu-Tang G.R."/>
            <person name="Wang J.P."/>
            <person name="Wang J.H."/>
            <person name="Sun Y.H."/>
            <person name="Ni S.B."/>
            <person name="Chen W.B."/>
            <person name="Zhang X.C."/>
            <person name="Jiao Y.N."/>
            <person name="Eichler E.E."/>
            <person name="Li G.H."/>
            <person name="Liu X."/>
            <person name="Gao L.Z."/>
        </authorList>
    </citation>
    <scope>NUCLEOTIDE SEQUENCE [LARGE SCALE GENOMIC DNA]</scope>
    <source>
        <strain evidence="2">cv. GT1</strain>
        <tissue evidence="1">Leaf</tissue>
    </source>
</reference>
<dbReference type="Gene3D" id="3.40.50.2000">
    <property type="entry name" value="Glycogen Phosphorylase B"/>
    <property type="match status" value="1"/>
</dbReference>
<dbReference type="EMBL" id="JAAGAX010000018">
    <property type="protein sequence ID" value="KAF2285301.1"/>
    <property type="molecule type" value="Genomic_DNA"/>
</dbReference>
<gene>
    <name evidence="1" type="ORF">GH714_042343</name>
</gene>
<proteinExistence type="predicted"/>